<feature type="compositionally biased region" description="Polar residues" evidence="1">
    <location>
        <begin position="220"/>
        <end position="239"/>
    </location>
</feature>
<reference evidence="4" key="1">
    <citation type="submission" date="2017-02" db="UniProtKB">
        <authorList>
            <consortium name="WormBaseParasite"/>
        </authorList>
    </citation>
    <scope>IDENTIFICATION</scope>
</reference>
<gene>
    <name evidence="2" type="ORF">ASIM_LOCUS14860</name>
</gene>
<reference evidence="2 3" key="2">
    <citation type="submission" date="2018-11" db="EMBL/GenBank/DDBJ databases">
        <authorList>
            <consortium name="Pathogen Informatics"/>
        </authorList>
    </citation>
    <scope>NUCLEOTIDE SEQUENCE [LARGE SCALE GENOMIC DNA]</scope>
</reference>
<name>A0A0M3K3B3_ANISI</name>
<feature type="region of interest" description="Disordered" evidence="1">
    <location>
        <begin position="214"/>
        <end position="239"/>
    </location>
</feature>
<dbReference type="Proteomes" id="UP000267096">
    <property type="component" value="Unassembled WGS sequence"/>
</dbReference>
<dbReference type="WBParaSite" id="ASIM_0001545101-mRNA-1">
    <property type="protein sequence ID" value="ASIM_0001545101-mRNA-1"/>
    <property type="gene ID" value="ASIM_0001545101"/>
</dbReference>
<keyword evidence="3" id="KW-1185">Reference proteome</keyword>
<evidence type="ECO:0000256" key="1">
    <source>
        <dbReference type="SAM" id="MobiDB-lite"/>
    </source>
</evidence>
<dbReference type="AlphaFoldDB" id="A0A0M3K3B3"/>
<evidence type="ECO:0000313" key="3">
    <source>
        <dbReference type="Proteomes" id="UP000267096"/>
    </source>
</evidence>
<organism evidence="4">
    <name type="scientific">Anisakis simplex</name>
    <name type="common">Herring worm</name>
    <dbReference type="NCBI Taxonomy" id="6269"/>
    <lineage>
        <taxon>Eukaryota</taxon>
        <taxon>Metazoa</taxon>
        <taxon>Ecdysozoa</taxon>
        <taxon>Nematoda</taxon>
        <taxon>Chromadorea</taxon>
        <taxon>Rhabditida</taxon>
        <taxon>Spirurina</taxon>
        <taxon>Ascaridomorpha</taxon>
        <taxon>Ascaridoidea</taxon>
        <taxon>Anisakidae</taxon>
        <taxon>Anisakis</taxon>
        <taxon>Anisakis simplex complex</taxon>
    </lineage>
</organism>
<accession>A0A0M3K3B3</accession>
<protein>
    <submittedName>
        <fullName evidence="2 4">Uncharacterized protein</fullName>
    </submittedName>
</protein>
<sequence length="239" mass="27031">MVSCNNHSAANKRLRIRKALSSSPRKSESGAPISKAVLYPALLQYIGRKMVKSSNNTERTNHFERKTSSQPTSQHPPCQEPNLLERNVTHRAQRTQSNVTEELRRRKVLVEQAMMNDVRNGGNNIERPLRRSRSSTSALMRTKPRTMTHSQLVEQSVARKINQIRASPTYKQLEVRSSTDRNSHSKALLNSSLNTGLGEQLTEDYAAQPLIESRRKESRNFPSNSATPTLSSQIPRFLS</sequence>
<evidence type="ECO:0000313" key="4">
    <source>
        <dbReference type="WBParaSite" id="ASIM_0001545101-mRNA-1"/>
    </source>
</evidence>
<evidence type="ECO:0000313" key="2">
    <source>
        <dbReference type="EMBL" id="VDK53544.1"/>
    </source>
</evidence>
<proteinExistence type="predicted"/>
<feature type="region of interest" description="Disordered" evidence="1">
    <location>
        <begin position="50"/>
        <end position="101"/>
    </location>
</feature>
<dbReference type="EMBL" id="UYRR01031969">
    <property type="protein sequence ID" value="VDK53544.1"/>
    <property type="molecule type" value="Genomic_DNA"/>
</dbReference>